<sequence>MAKNFTEYAPVNEKAKETIKALIESNTIEDQQEIISTYFNWIYNNHYKYVKSSCFSLLQYLNVSVKENQVDKEQSIFLSKVIVEAFEYELNEANQNEKDHILKQQVSSSLWNKIYNFFHYEIYKTNVFVTIIFKTDKPNLMKKYEKMLNSINYNEPRICQIPSSITEASLIHSKSFEGHEELEEKLLNLDCKFVIFLKQEEGASMEVFLSGKWHQVKNPSGNFCTPAYISFKKEKLEIGETALNVYKKNPEFVLFDMLRLLGRSYDQISPQPSWRFSIAENPRNPNSVVYEVETWQGRRAITPEFAFGIFLKALRRLAEKVSKQPQPHVAIFVPAFYEMAHKDSLKVACSLAGLFITDSIQYPQNDVLVFQNKATDFGVLAEQASSK</sequence>
<dbReference type="Proteomes" id="UP000887579">
    <property type="component" value="Unplaced"/>
</dbReference>
<dbReference type="WBParaSite" id="ES5_v2.g13366.t1">
    <property type="protein sequence ID" value="ES5_v2.g13366.t1"/>
    <property type="gene ID" value="ES5_v2.g13366"/>
</dbReference>
<proteinExistence type="predicted"/>
<name>A0AC34F8G1_9BILA</name>
<evidence type="ECO:0000313" key="2">
    <source>
        <dbReference type="WBParaSite" id="ES5_v2.g13366.t1"/>
    </source>
</evidence>
<accession>A0AC34F8G1</accession>
<organism evidence="1 2">
    <name type="scientific">Panagrolaimus sp. ES5</name>
    <dbReference type="NCBI Taxonomy" id="591445"/>
    <lineage>
        <taxon>Eukaryota</taxon>
        <taxon>Metazoa</taxon>
        <taxon>Ecdysozoa</taxon>
        <taxon>Nematoda</taxon>
        <taxon>Chromadorea</taxon>
        <taxon>Rhabditida</taxon>
        <taxon>Tylenchina</taxon>
        <taxon>Panagrolaimomorpha</taxon>
        <taxon>Panagrolaimoidea</taxon>
        <taxon>Panagrolaimidae</taxon>
        <taxon>Panagrolaimus</taxon>
    </lineage>
</organism>
<reference evidence="2" key="1">
    <citation type="submission" date="2022-11" db="UniProtKB">
        <authorList>
            <consortium name="WormBaseParasite"/>
        </authorList>
    </citation>
    <scope>IDENTIFICATION</scope>
</reference>
<evidence type="ECO:0000313" key="1">
    <source>
        <dbReference type="Proteomes" id="UP000887579"/>
    </source>
</evidence>
<protein>
    <submittedName>
        <fullName evidence="2">Uncharacterized protein</fullName>
    </submittedName>
</protein>